<feature type="region of interest" description="Disordered" evidence="1">
    <location>
        <begin position="63"/>
        <end position="103"/>
    </location>
</feature>
<dbReference type="VEuPathDB" id="FungiDB:UREG_06898"/>
<sequence>MQRLLRELWIVKWAFTSKLIGAGRSNCWCKGNWGLGHADECHGGRAILRLITGSPFAPPLLSSLLPPALPPQPPPPKTSSPPSSHTSTPTKHPPAWATRAKPCSTTSPLFGDIRVLVPDYDSSKRKLRSTGNQRWENGKEIRLCWESCPSYGPSQFDLWTALPSLIAALAGAETVSITDHPSSAALSGAVQSCIAQNIADAAIRARISVHPHEWGIFFQTCRDQTEAKKPIGFAAEHQGTFTRIICADCLWMRDQHANLVESLLWFLKPWGNEDSAGRAGDGGLAWIVAGFHTGREIVASFFETAESMGMVVEDIYERDVNATSEMGVVTRPWMPVREGEGPENRARWCVVALLRKKD</sequence>
<dbReference type="KEGG" id="ure:UREG_06898"/>
<dbReference type="Gene3D" id="3.40.50.150">
    <property type="entry name" value="Vaccinia Virus protein VP39"/>
    <property type="match status" value="1"/>
</dbReference>
<reference evidence="3" key="1">
    <citation type="journal article" date="2009" name="Genome Res.">
        <title>Comparative genomic analyses of the human fungal pathogens Coccidioides and their relatives.</title>
        <authorList>
            <person name="Sharpton T.J."/>
            <person name="Stajich J.E."/>
            <person name="Rounsley S.D."/>
            <person name="Gardner M.J."/>
            <person name="Wortman J.R."/>
            <person name="Jordar V.S."/>
            <person name="Maiti R."/>
            <person name="Kodira C.D."/>
            <person name="Neafsey D.E."/>
            <person name="Zeng Q."/>
            <person name="Hung C.-Y."/>
            <person name="McMahan C."/>
            <person name="Muszewska A."/>
            <person name="Grynberg M."/>
            <person name="Mandel M.A."/>
            <person name="Kellner E.M."/>
            <person name="Barker B.M."/>
            <person name="Galgiani J.N."/>
            <person name="Orbach M.J."/>
            <person name="Kirkland T.N."/>
            <person name="Cole G.T."/>
            <person name="Henn M.R."/>
            <person name="Birren B.W."/>
            <person name="Taylor J.W."/>
        </authorList>
    </citation>
    <scope>NUCLEOTIDE SEQUENCE [LARGE SCALE GENOMIC DNA]</scope>
    <source>
        <strain evidence="3">UAMH 1704</strain>
    </source>
</reference>
<feature type="compositionally biased region" description="Pro residues" evidence="1">
    <location>
        <begin position="67"/>
        <end position="79"/>
    </location>
</feature>
<proteinExistence type="predicted"/>
<keyword evidence="3" id="KW-1185">Reference proteome</keyword>
<dbReference type="HOGENOM" id="CLU_774323_0_0_1"/>
<dbReference type="EMBL" id="CH476618">
    <property type="protein sequence ID" value="EEP82033.1"/>
    <property type="molecule type" value="Genomic_DNA"/>
</dbReference>
<protein>
    <submittedName>
        <fullName evidence="2">Uncharacterized protein</fullName>
    </submittedName>
</protein>
<dbReference type="RefSeq" id="XP_002583931.1">
    <property type="nucleotide sequence ID" value="XM_002583885.1"/>
</dbReference>
<organism evidence="2 3">
    <name type="scientific">Uncinocarpus reesii (strain UAMH 1704)</name>
    <dbReference type="NCBI Taxonomy" id="336963"/>
    <lineage>
        <taxon>Eukaryota</taxon>
        <taxon>Fungi</taxon>
        <taxon>Dikarya</taxon>
        <taxon>Ascomycota</taxon>
        <taxon>Pezizomycotina</taxon>
        <taxon>Eurotiomycetes</taxon>
        <taxon>Eurotiomycetidae</taxon>
        <taxon>Onygenales</taxon>
        <taxon>Onygenaceae</taxon>
        <taxon>Uncinocarpus</taxon>
    </lineage>
</organism>
<gene>
    <name evidence="2" type="ORF">UREG_06898</name>
</gene>
<evidence type="ECO:0000313" key="3">
    <source>
        <dbReference type="Proteomes" id="UP000002058"/>
    </source>
</evidence>
<evidence type="ECO:0000313" key="2">
    <source>
        <dbReference type="EMBL" id="EEP82033.1"/>
    </source>
</evidence>
<evidence type="ECO:0000256" key="1">
    <source>
        <dbReference type="SAM" id="MobiDB-lite"/>
    </source>
</evidence>
<dbReference type="OrthoDB" id="2106152at2759"/>
<dbReference type="InParanoid" id="C4JWF6"/>
<dbReference type="eggNOG" id="KOG2920">
    <property type="taxonomic scope" value="Eukaryota"/>
</dbReference>
<dbReference type="InterPro" id="IPR029063">
    <property type="entry name" value="SAM-dependent_MTases_sf"/>
</dbReference>
<accession>C4JWF6</accession>
<dbReference type="GeneID" id="8442437"/>
<dbReference type="AlphaFoldDB" id="C4JWF6"/>
<dbReference type="Proteomes" id="UP000002058">
    <property type="component" value="Unassembled WGS sequence"/>
</dbReference>
<feature type="compositionally biased region" description="Low complexity" evidence="1">
    <location>
        <begin position="80"/>
        <end position="94"/>
    </location>
</feature>
<name>C4JWF6_UNCRE</name>